<comment type="caution">
    <text evidence="4">The sequence shown here is derived from an EMBL/GenBank/DDBJ whole genome shotgun (WGS) entry which is preliminary data.</text>
</comment>
<reference evidence="4 5" key="1">
    <citation type="submission" date="2016-08" db="EMBL/GenBank/DDBJ databases">
        <title>A Parts List for Fungal Cellulosomes Revealed by Comparative Genomics.</title>
        <authorList>
            <consortium name="DOE Joint Genome Institute"/>
            <person name="Haitjema C.H."/>
            <person name="Gilmore S.P."/>
            <person name="Henske J.K."/>
            <person name="Solomon K.V."/>
            <person name="De Groot R."/>
            <person name="Kuo A."/>
            <person name="Mondo S.J."/>
            <person name="Salamov A.A."/>
            <person name="Labutti K."/>
            <person name="Zhao Z."/>
            <person name="Chiniquy J."/>
            <person name="Barry K."/>
            <person name="Brewer H.M."/>
            <person name="Purvine S.O."/>
            <person name="Wright A.T."/>
            <person name="Boxma B."/>
            <person name="Van Alen T."/>
            <person name="Hackstein J.H."/>
            <person name="Baker S.E."/>
            <person name="Grigoriev I.V."/>
            <person name="O'Malley M.A."/>
        </authorList>
    </citation>
    <scope>NUCLEOTIDE SEQUENCE [LARGE SCALE GENOMIC DNA]</scope>
    <source>
        <strain evidence="4 5">S4</strain>
    </source>
</reference>
<dbReference type="PANTHER" id="PTHR11319:SF35">
    <property type="entry name" value="OUTER MEMBRANE PROTEIN PMPC-RELATED"/>
    <property type="match status" value="1"/>
</dbReference>
<dbReference type="EMBL" id="MCFG01000126">
    <property type="protein sequence ID" value="ORX81129.1"/>
    <property type="molecule type" value="Genomic_DNA"/>
</dbReference>
<feature type="transmembrane region" description="Helical" evidence="1">
    <location>
        <begin position="2278"/>
        <end position="2301"/>
    </location>
</feature>
<evidence type="ECO:0000256" key="1">
    <source>
        <dbReference type="SAM" id="Phobius"/>
    </source>
</evidence>
<feature type="domain" description="EGF-like" evidence="2 3">
    <location>
        <begin position="840"/>
        <end position="851"/>
    </location>
</feature>
<dbReference type="PROSITE" id="PS00022">
    <property type="entry name" value="EGF_1"/>
    <property type="match status" value="2"/>
</dbReference>
<feature type="domain" description="EGF-like" evidence="2 3">
    <location>
        <begin position="1977"/>
        <end position="1988"/>
    </location>
</feature>
<keyword evidence="1" id="KW-0812">Transmembrane</keyword>
<reference evidence="4 5" key="2">
    <citation type="submission" date="2016-08" db="EMBL/GenBank/DDBJ databases">
        <title>Pervasive Adenine N6-methylation of Active Genes in Fungi.</title>
        <authorList>
            <consortium name="DOE Joint Genome Institute"/>
            <person name="Mondo S.J."/>
            <person name="Dannebaum R.O."/>
            <person name="Kuo R.C."/>
            <person name="Labutti K."/>
            <person name="Haridas S."/>
            <person name="Kuo A."/>
            <person name="Salamov A."/>
            <person name="Ahrendt S.R."/>
            <person name="Lipzen A."/>
            <person name="Sullivan W."/>
            <person name="Andreopoulos W.B."/>
            <person name="Clum A."/>
            <person name="Lindquist E."/>
            <person name="Daum C."/>
            <person name="Ramamoorthy G.K."/>
            <person name="Gryganskyi A."/>
            <person name="Culley D."/>
            <person name="Magnuson J.K."/>
            <person name="James T.Y."/>
            <person name="O'Malley M.A."/>
            <person name="Stajich J.E."/>
            <person name="Spatafora J.W."/>
            <person name="Visel A."/>
            <person name="Grigoriev I.V."/>
        </authorList>
    </citation>
    <scope>NUCLEOTIDE SEQUENCE [LARGE SCALE GENOMIC DNA]</scope>
    <source>
        <strain evidence="4 5">S4</strain>
    </source>
</reference>
<evidence type="ECO:0000313" key="4">
    <source>
        <dbReference type="EMBL" id="ORX81129.1"/>
    </source>
</evidence>
<dbReference type="Proteomes" id="UP000193944">
    <property type="component" value="Unassembled WGS sequence"/>
</dbReference>
<dbReference type="SMART" id="SM00710">
    <property type="entry name" value="PbH1"/>
    <property type="match status" value="14"/>
</dbReference>
<feature type="transmembrane region" description="Helical" evidence="1">
    <location>
        <begin position="2067"/>
        <end position="2089"/>
    </location>
</feature>
<feature type="transmembrane region" description="Helical" evidence="1">
    <location>
        <begin position="2035"/>
        <end position="2055"/>
    </location>
</feature>
<feature type="transmembrane region" description="Helical" evidence="1">
    <location>
        <begin position="2246"/>
        <end position="2266"/>
    </location>
</feature>
<accession>A0A1Y1X5N9</accession>
<dbReference type="InterPro" id="IPR000742">
    <property type="entry name" value="EGF"/>
</dbReference>
<keyword evidence="5" id="KW-1185">Reference proteome</keyword>
<keyword evidence="1" id="KW-0472">Membrane</keyword>
<proteinExistence type="predicted"/>
<keyword evidence="1" id="KW-1133">Transmembrane helix</keyword>
<dbReference type="InterPro" id="IPR012334">
    <property type="entry name" value="Pectin_lyas_fold"/>
</dbReference>
<dbReference type="PANTHER" id="PTHR11319">
    <property type="entry name" value="G PROTEIN-COUPLED RECEPTOR-RELATED"/>
    <property type="match status" value="1"/>
</dbReference>
<sequence length="2381" mass="275828">MNQLLHIFCVSIYFIFIIVKVFTKEIIIRNVENDLSNLKTIVQENQRDGELILKFIDNYYNMTLVGYEFAISVESNISFIGNINGTIFDFNNDRKGRISIFSNGDRKDTIKMENLIFKNYSVFGGMISGAAVFYIASNSINNFYIFKNCTFINITHNIFNGDIRCGKQDIYEPNILISNCKFYNNTEKLFRFNGNPNYSYTDMNKCLKIKIKDSYFDNNRGLFSLQNTYTTIDNCYFTKIQKNLEEKTKGALFHSESKYEYLSIINSKFENIDIIDNIGLIYGEGLSLEIKNTTFDNCYSNSGFLFDIYKHYDDKKITIENTTFSKTSSLFQGDSCKYNITNSTFENINIKNSNPFLSNSKYSFFSISDTIFKNISLESSLFGEESTYNINNVELENIKSNSKALLYFLYKNISINNLNINNITCNGDNGYASFLLFDSGEELKNLTINNLKAENSLFNGSFIKIKGETNDISLKDSIITNNISYGSIIKNTSKKTKTVINNVKFSNNHNKSKYDCGSIYFENNIDISITNSVFKNNVVRENGGAIALDGGAIYLADNSNDNNNGNNNNITSINMENNIFEKNHAENFGGAICTKYKMFYLAKFKNNTIKNNNAGILGGGVFTQSIMNKNIIDQRKVKFINNTISNLVENYVSEPSYITLVNSNSNQIITGDYFPLIFTLYDAYGNIVQDVSKYYSSITLRLELKLKKENNTNDKNKESKIFLIGNLGSFVNGKCDFNNLRIYAEPNIYTLNLYIDNYNGKIDLRFDDIIINVNDCNEFQIKKYDHRGFYYCENPICRESCPTLLSYYKKNNEFSNNEVSAICKPYNRSLPINDIDKNICICLPGWSGYNCDTKIYVNFDNIFLTYTTYIKCSLNYLLKHIGISLSETTLYIMVTLNFELGKGKSYIRRESTKFKFDINNENNNESKIIKSNVISNESPLNMEVHVIKNDISLDSILFENDLLIKKIKKVTSFFIEVYIIYIIYIIFLISSIFYCLNINNIEEVQNHDGIWSFKCILEEHDLFLNSIDFIVLIVITFKGNRTLQHECVFNYTKYITYSSMAGLLLGPIINIISYSTLNGEQYRGNNPWKYFIFKKHEECLIHHSEFCGCGLNIPRDNLNIKIIIRNGDYNYLNLKSFIKDNQYDGELILKFIDNYYDMTVHGFELTINVESNISFIGNINGTVFDFNYDRRGQFLIQCIRDKGDKLTFENIIFENYRPNEGIISGASILYINSFYINFYIIFKNCTFRNTFHNIISIDTNCGKQDNYEPNLIITNCNFYDNTERLIIINENPNYLYIDKNKCFKVKIKDSYFNNNRGLFVNQNSYTAIENCYFTNIQKDFNERTKGAFFHSESKNEYLSILNTKFENIDITSNIGLIHAEGLSLEITNTTFTNCYSKSGFLFDIYKHPSNKKIIIKNAIFSKTSSLFQGDSCKYDIMNSIFEDIKVKNSNPFLSNSKYSDFLISNTVFNNISLEGSLFGEESTYYINNVNLENIKSNSKAVLYFLYKNISINNLNIKNITCNGDDGYASFLLFDSGEEMKKLTINNFYAKDGLFNDSFIKIRGETNEISLNDSTIKNIISYGSIIKNESKKTISIINNVNFKDNINHSKYECGSIYFENNIDISITNSYFKNNHIKDNGGAICLKRIMNLKFNLNSNYFNLNKALDGGAIYLTDNINNNNNNNNELNNNYTTDINIENNIFNKNYAKNFGGAICSSYKMFNLIKFKNNTIKYNDAGIMGGGIFSQNIVNKNIIDQRKIKFINNTVSSSIENYTSEPSYITLLNQNSNNVITGDYYPIVFTLYDAYDNVIKDVTKYYSTIMLRLVLIHKHEDNVDDDKKENEINDYSKYKKTETFLTGNTGSFLNGKCEFKNLKLYAVPDIYILKLYIDNYNGKIDLRFDDIIIKINDCDENQIKKYDNHGLYYCEDPICRESCPTTYSLFKKKEENIDDIYTNYEVSAICKPYNRSLPINDPNKNICSCLPGWDGYNCDTKIYISFRNIYKEIVIVVILIVMIIMTYIVFITIKRKKDIIVDIGYKYIFLFSLGISIYFISNLFLTYTTYTECSLNYIFKHIGISLSEVVLYTMITLNFEIGTSKHVMKGDDTIMNSGNFESTFDESSLIIKSNISIIRSEDRKMENNKTISANEYNADNIIKKRIKKISSFYIELVLIYGLYLIFMLYTSIYNINTNNIKEIQDYSGKWSYQCVLEKYDLFLNSIELTVFIVMIYKGNRTLQYECVFSYTKNITYSSITGVLLGPLINVFGYTILDKEQYSKTILNLTFNSFCYFLIFIQLSWDNIYYIIKNQDIPWKYFIFRTHEECLVHHSFSCGCKLEMKKKEFETNIHTSINSYKIYSKYFEKRNGKIKFIDTDTKIKYLNIQANK</sequence>
<feature type="transmembrane region" description="Helical" evidence="1">
    <location>
        <begin position="973"/>
        <end position="994"/>
    </location>
</feature>
<protein>
    <recommendedName>
        <fullName evidence="2 3">EGF-like domain-containing protein</fullName>
    </recommendedName>
</protein>
<dbReference type="SUPFAM" id="SSF51126">
    <property type="entry name" value="Pectin lyase-like"/>
    <property type="match status" value="3"/>
</dbReference>
<organism evidence="4 5">
    <name type="scientific">Anaeromyces robustus</name>
    <dbReference type="NCBI Taxonomy" id="1754192"/>
    <lineage>
        <taxon>Eukaryota</taxon>
        <taxon>Fungi</taxon>
        <taxon>Fungi incertae sedis</taxon>
        <taxon>Chytridiomycota</taxon>
        <taxon>Chytridiomycota incertae sedis</taxon>
        <taxon>Neocallimastigomycetes</taxon>
        <taxon>Neocallimastigales</taxon>
        <taxon>Neocallimastigaceae</taxon>
        <taxon>Anaeromyces</taxon>
    </lineage>
</organism>
<dbReference type="InterPro" id="IPR011050">
    <property type="entry name" value="Pectin_lyase_fold/virulence"/>
</dbReference>
<evidence type="ECO:0000259" key="2">
    <source>
        <dbReference type="PROSITE" id="PS00022"/>
    </source>
</evidence>
<evidence type="ECO:0000313" key="5">
    <source>
        <dbReference type="Proteomes" id="UP000193944"/>
    </source>
</evidence>
<feature type="transmembrane region" description="Helical" evidence="1">
    <location>
        <begin position="115"/>
        <end position="136"/>
    </location>
</feature>
<dbReference type="InterPro" id="IPR006626">
    <property type="entry name" value="PbH1"/>
</dbReference>
<feature type="transmembrane region" description="Helical" evidence="1">
    <location>
        <begin position="2162"/>
        <end position="2182"/>
    </location>
</feature>
<gene>
    <name evidence="4" type="ORF">BCR32DRAFT_293444</name>
</gene>
<feature type="transmembrane region" description="Helical" evidence="1">
    <location>
        <begin position="2003"/>
        <end position="2023"/>
    </location>
</feature>
<dbReference type="PROSITE" id="PS01186">
    <property type="entry name" value="EGF_2"/>
    <property type="match status" value="2"/>
</dbReference>
<dbReference type="Gene3D" id="2.160.20.10">
    <property type="entry name" value="Single-stranded right-handed beta-helix, Pectin lyase-like"/>
    <property type="match status" value="1"/>
</dbReference>
<feature type="transmembrane region" description="Helical" evidence="1">
    <location>
        <begin position="6"/>
        <end position="23"/>
    </location>
</feature>
<evidence type="ECO:0000259" key="3">
    <source>
        <dbReference type="PROSITE" id="PS01186"/>
    </source>
</evidence>
<name>A0A1Y1X5N9_9FUNG</name>